<reference evidence="2 3" key="1">
    <citation type="submission" date="2024-01" db="EMBL/GenBank/DDBJ databases">
        <title>The genomes of 5 underutilized Papilionoideae crops provide insights into root nodulation and disease resistance.</title>
        <authorList>
            <person name="Yuan L."/>
        </authorList>
    </citation>
    <scope>NUCLEOTIDE SEQUENCE [LARGE SCALE GENOMIC DNA]</scope>
    <source>
        <strain evidence="2">LY-2023</strain>
        <tissue evidence="2">Leaf</tissue>
    </source>
</reference>
<name>A0AAN9J9Y9_CLITE</name>
<proteinExistence type="predicted"/>
<feature type="transmembrane region" description="Helical" evidence="1">
    <location>
        <begin position="81"/>
        <end position="100"/>
    </location>
</feature>
<keyword evidence="1" id="KW-0812">Transmembrane</keyword>
<gene>
    <name evidence="2" type="ORF">RJT34_17775</name>
</gene>
<evidence type="ECO:0000313" key="2">
    <source>
        <dbReference type="EMBL" id="KAK7294877.1"/>
    </source>
</evidence>
<organism evidence="2 3">
    <name type="scientific">Clitoria ternatea</name>
    <name type="common">Butterfly pea</name>
    <dbReference type="NCBI Taxonomy" id="43366"/>
    <lineage>
        <taxon>Eukaryota</taxon>
        <taxon>Viridiplantae</taxon>
        <taxon>Streptophyta</taxon>
        <taxon>Embryophyta</taxon>
        <taxon>Tracheophyta</taxon>
        <taxon>Spermatophyta</taxon>
        <taxon>Magnoliopsida</taxon>
        <taxon>eudicotyledons</taxon>
        <taxon>Gunneridae</taxon>
        <taxon>Pentapetalae</taxon>
        <taxon>rosids</taxon>
        <taxon>fabids</taxon>
        <taxon>Fabales</taxon>
        <taxon>Fabaceae</taxon>
        <taxon>Papilionoideae</taxon>
        <taxon>50 kb inversion clade</taxon>
        <taxon>NPAAA clade</taxon>
        <taxon>indigoferoid/millettioid clade</taxon>
        <taxon>Phaseoleae</taxon>
        <taxon>Clitoria</taxon>
    </lineage>
</organism>
<evidence type="ECO:0008006" key="4">
    <source>
        <dbReference type="Google" id="ProtNLM"/>
    </source>
</evidence>
<dbReference type="Proteomes" id="UP001359559">
    <property type="component" value="Unassembled WGS sequence"/>
</dbReference>
<comment type="caution">
    <text evidence="2">The sequence shown here is derived from an EMBL/GenBank/DDBJ whole genome shotgun (WGS) entry which is preliminary data.</text>
</comment>
<keyword evidence="3" id="KW-1185">Reference proteome</keyword>
<keyword evidence="1" id="KW-1133">Transmembrane helix</keyword>
<sequence length="124" mass="14337">MVNGSYLANFDTMDEGEVLLDAIGNWIPGFLGCLGSGNLFLAKLIALHKGLQMMWDVGYKHVMYVIDYELNYLIGLQMLEILMIISIEKYWVKFILFLFLRRRFQIQLNVTDTSTPFAPSLRHL</sequence>
<dbReference type="EMBL" id="JAYKXN010000004">
    <property type="protein sequence ID" value="KAK7294877.1"/>
    <property type="molecule type" value="Genomic_DNA"/>
</dbReference>
<dbReference type="AlphaFoldDB" id="A0AAN9J9Y9"/>
<protein>
    <recommendedName>
        <fullName evidence="4">RNase H type-1 domain-containing protein</fullName>
    </recommendedName>
</protein>
<evidence type="ECO:0000313" key="3">
    <source>
        <dbReference type="Proteomes" id="UP001359559"/>
    </source>
</evidence>
<keyword evidence="1" id="KW-0472">Membrane</keyword>
<feature type="transmembrane region" description="Helical" evidence="1">
    <location>
        <begin position="26"/>
        <end position="45"/>
    </location>
</feature>
<accession>A0AAN9J9Y9</accession>
<evidence type="ECO:0000256" key="1">
    <source>
        <dbReference type="SAM" id="Phobius"/>
    </source>
</evidence>